<feature type="domain" description="Polysaccharide export protein N-terminal" evidence="4">
    <location>
        <begin position="158"/>
        <end position="226"/>
    </location>
</feature>
<feature type="region of interest" description="Disordered" evidence="2">
    <location>
        <begin position="87"/>
        <end position="110"/>
    </location>
</feature>
<evidence type="ECO:0000313" key="6">
    <source>
        <dbReference type="EMBL" id="QDH78388.1"/>
    </source>
</evidence>
<dbReference type="InterPro" id="IPR003715">
    <property type="entry name" value="Poly_export_N"/>
</dbReference>
<keyword evidence="7" id="KW-1185">Reference proteome</keyword>
<dbReference type="OrthoDB" id="9808948at2"/>
<dbReference type="AlphaFoldDB" id="A0A514CF08"/>
<dbReference type="PANTHER" id="PTHR33619:SF3">
    <property type="entry name" value="POLYSACCHARIDE EXPORT PROTEIN GFCE-RELATED"/>
    <property type="match status" value="1"/>
</dbReference>
<dbReference type="InterPro" id="IPR019554">
    <property type="entry name" value="Soluble_ligand-bd"/>
</dbReference>
<dbReference type="InterPro" id="IPR049712">
    <property type="entry name" value="Poly_export"/>
</dbReference>
<dbReference type="PANTHER" id="PTHR33619">
    <property type="entry name" value="POLYSACCHARIDE EXPORT PROTEIN GFCE-RELATED"/>
    <property type="match status" value="1"/>
</dbReference>
<feature type="domain" description="Soluble ligand binding" evidence="5">
    <location>
        <begin position="245"/>
        <end position="290"/>
    </location>
</feature>
<feature type="signal peptide" evidence="3">
    <location>
        <begin position="1"/>
        <end position="27"/>
    </location>
</feature>
<evidence type="ECO:0000313" key="7">
    <source>
        <dbReference type="Proteomes" id="UP000316614"/>
    </source>
</evidence>
<protein>
    <submittedName>
        <fullName evidence="6">Capsule biosynthesis protein</fullName>
    </submittedName>
</protein>
<keyword evidence="1 3" id="KW-0732">Signal</keyword>
<name>A0A514CF08_9BACT</name>
<evidence type="ECO:0000256" key="3">
    <source>
        <dbReference type="SAM" id="SignalP"/>
    </source>
</evidence>
<dbReference type="SUPFAM" id="SSF142984">
    <property type="entry name" value="Nqo1 middle domain-like"/>
    <property type="match status" value="2"/>
</dbReference>
<feature type="domain" description="Soluble ligand binding" evidence="5">
    <location>
        <begin position="596"/>
        <end position="641"/>
    </location>
</feature>
<feature type="domain" description="Soluble ligand binding" evidence="5">
    <location>
        <begin position="411"/>
        <end position="456"/>
    </location>
</feature>
<dbReference type="Proteomes" id="UP000316614">
    <property type="component" value="Chromosome"/>
</dbReference>
<evidence type="ECO:0000256" key="1">
    <source>
        <dbReference type="ARBA" id="ARBA00022729"/>
    </source>
</evidence>
<feature type="compositionally biased region" description="Polar residues" evidence="2">
    <location>
        <begin position="673"/>
        <end position="689"/>
    </location>
</feature>
<evidence type="ECO:0000256" key="2">
    <source>
        <dbReference type="SAM" id="MobiDB-lite"/>
    </source>
</evidence>
<dbReference type="Gene3D" id="3.10.560.10">
    <property type="entry name" value="Outer membrane lipoprotein wza domain like"/>
    <property type="match status" value="6"/>
</dbReference>
<sequence>MIKFLNLVLIRAFVGFALLLAVPQEIAAQSMTDVSTIKVDELSDDQVRTLLQKAKDAGLSNAELLEMARSRGMADAEVEKLSERIEQLETGSTTSRSSATLADRKPRQQNNQHEILQGVYANQKQPEQVKGTEVYFGLDLFYQKERQLTFEPNLNMATPNSYVLGPGDLVYVDVYGASENYYESTVTPEGNLLLENIGPIGVSGLSITEATRVIKNRLSRFYADMQGDSPSTFMQISLGNVRSIKVHLVGELRLPGTFTLSAFSTVFNALYAAGGPNKNGTMRNIKVMRNNKQVATVDAYDFLVNGKANMGLQLQDQDVILVEPYQSRVTLQGAVKRPMVFEVKDGETLGEVLAYAGGFTDDAYKDKISVTRFTDKEKSVSDVYKGQFDIFSVKAGDQYTVGTVLDRYNNRVQIKGAVFREGNYALSDGLTLSQLIRRADGLRGDAYLDRANILRTNDDLSTSIIQVDLKDVMDGTEEVTLEEDDIIRISSIYDLKDEYYLKISGEVRDPGIYPYAEGMTVEDLIQRAGGFTESASKADVEIARRVQENGESGEIAELIPVALNSDLSVKGSPQTLVPYDNIIVRRKPNFALERIIKVEGQVNAPGEFALRNTEERVSDVIRRAGGLTGYAYPAGATLIRRTEYYNTESEKLRKQKNLEKLLDRIDKGDPSEAQASQMRRLQAQTGDSLSEQDKRDFIAQTRQETLYDIGQGEGTAIKIKETEAIAIDLEAILQQPGSKYDLILEEGDIISVPKQLQTVRMRGDVIYPTTVRYESGRTMKYYIDRAGGFDNRAKRKRTYVVYANGEVARTKTFLGLKSYPKVEPGAEVIVPSKGPRVPLRIGEIVGLTSGLATVALVISQINFNNGSGN</sequence>
<accession>A0A514CF08</accession>
<dbReference type="RefSeq" id="WP_141613644.1">
    <property type="nucleotide sequence ID" value="NZ_CP041253.1"/>
</dbReference>
<feature type="compositionally biased region" description="Polar residues" evidence="2">
    <location>
        <begin position="89"/>
        <end position="100"/>
    </location>
</feature>
<gene>
    <name evidence="6" type="ORF">FKX85_04770</name>
</gene>
<feature type="domain" description="Soluble ligand binding" evidence="5">
    <location>
        <begin position="759"/>
        <end position="807"/>
    </location>
</feature>
<organism evidence="6 7">
    <name type="scientific">Echinicola soli</name>
    <dbReference type="NCBI Taxonomy" id="2591634"/>
    <lineage>
        <taxon>Bacteria</taxon>
        <taxon>Pseudomonadati</taxon>
        <taxon>Bacteroidota</taxon>
        <taxon>Cytophagia</taxon>
        <taxon>Cytophagales</taxon>
        <taxon>Cyclobacteriaceae</taxon>
        <taxon>Echinicola</taxon>
    </lineage>
</organism>
<dbReference type="Pfam" id="PF02563">
    <property type="entry name" value="Poly_export"/>
    <property type="match status" value="1"/>
</dbReference>
<proteinExistence type="predicted"/>
<feature type="domain" description="Soluble ligand binding" evidence="5">
    <location>
        <begin position="502"/>
        <end position="552"/>
    </location>
</feature>
<evidence type="ECO:0000259" key="4">
    <source>
        <dbReference type="Pfam" id="PF02563"/>
    </source>
</evidence>
<feature type="region of interest" description="Disordered" evidence="2">
    <location>
        <begin position="664"/>
        <end position="692"/>
    </location>
</feature>
<reference evidence="6 7" key="1">
    <citation type="submission" date="2019-06" db="EMBL/GenBank/DDBJ databases">
        <title>Echinicola alkalisoli sp. nov. isolated from saline soil.</title>
        <authorList>
            <person name="Sun J.-Q."/>
            <person name="Xu L."/>
        </authorList>
    </citation>
    <scope>NUCLEOTIDE SEQUENCE [LARGE SCALE GENOMIC DNA]</scope>
    <source>
        <strain evidence="6 7">LN3S3</strain>
    </source>
</reference>
<evidence type="ECO:0000259" key="5">
    <source>
        <dbReference type="Pfam" id="PF10531"/>
    </source>
</evidence>
<dbReference type="EMBL" id="CP041253">
    <property type="protein sequence ID" value="QDH78388.1"/>
    <property type="molecule type" value="Genomic_DNA"/>
</dbReference>
<feature type="chain" id="PRO_5022094331" evidence="3">
    <location>
        <begin position="28"/>
        <end position="869"/>
    </location>
</feature>
<dbReference type="GO" id="GO:0015159">
    <property type="term" value="F:polysaccharide transmembrane transporter activity"/>
    <property type="evidence" value="ECO:0007669"/>
    <property type="project" value="InterPro"/>
</dbReference>
<feature type="domain" description="Soluble ligand binding" evidence="5">
    <location>
        <begin position="328"/>
        <end position="377"/>
    </location>
</feature>
<dbReference type="KEGG" id="echi:FKX85_04770"/>
<dbReference type="Pfam" id="PF10531">
    <property type="entry name" value="SLBB"/>
    <property type="match status" value="6"/>
</dbReference>